<dbReference type="Proteomes" id="UP001500037">
    <property type="component" value="Unassembled WGS sequence"/>
</dbReference>
<organism evidence="2 3">
    <name type="scientific">Kitasatospora nipponensis</name>
    <dbReference type="NCBI Taxonomy" id="258049"/>
    <lineage>
        <taxon>Bacteria</taxon>
        <taxon>Bacillati</taxon>
        <taxon>Actinomycetota</taxon>
        <taxon>Actinomycetes</taxon>
        <taxon>Kitasatosporales</taxon>
        <taxon>Streptomycetaceae</taxon>
        <taxon>Kitasatospora</taxon>
    </lineage>
</organism>
<dbReference type="EMBL" id="BAAALF010000162">
    <property type="protein sequence ID" value="GAA1264081.1"/>
    <property type="molecule type" value="Genomic_DNA"/>
</dbReference>
<comment type="caution">
    <text evidence="2">The sequence shown here is derived from an EMBL/GenBank/DDBJ whole genome shotgun (WGS) entry which is preliminary data.</text>
</comment>
<proteinExistence type="predicted"/>
<keyword evidence="3" id="KW-1185">Reference proteome</keyword>
<dbReference type="RefSeq" id="WP_344445403.1">
    <property type="nucleotide sequence ID" value="NZ_BAAALF010000162.1"/>
</dbReference>
<sequence>MAEIDVPGPDPTWDPAPSPWGSGGGGWRRNDNPAFQTSLWGYALGAFDLIAGLSTPMAPLAARLRLTVEHGWEDLGEVEAAMFAIQEIDFALSRTAGNPLPGVYVWLAKAASDQAEALDLLLATLGLGREALTFLREVTPEGETYYRPCD</sequence>
<accession>A0ABN1WWA0</accession>
<name>A0ABN1WWA0_9ACTN</name>
<evidence type="ECO:0000313" key="2">
    <source>
        <dbReference type="EMBL" id="GAA1264081.1"/>
    </source>
</evidence>
<evidence type="ECO:0000256" key="1">
    <source>
        <dbReference type="SAM" id="MobiDB-lite"/>
    </source>
</evidence>
<reference evidence="2 3" key="1">
    <citation type="journal article" date="2019" name="Int. J. Syst. Evol. Microbiol.">
        <title>The Global Catalogue of Microorganisms (GCM) 10K type strain sequencing project: providing services to taxonomists for standard genome sequencing and annotation.</title>
        <authorList>
            <consortium name="The Broad Institute Genomics Platform"/>
            <consortium name="The Broad Institute Genome Sequencing Center for Infectious Disease"/>
            <person name="Wu L."/>
            <person name="Ma J."/>
        </authorList>
    </citation>
    <scope>NUCLEOTIDE SEQUENCE [LARGE SCALE GENOMIC DNA]</scope>
    <source>
        <strain evidence="2 3">JCM 13004</strain>
    </source>
</reference>
<gene>
    <name evidence="2" type="ORF">GCM10009665_61950</name>
</gene>
<feature type="compositionally biased region" description="Pro residues" evidence="1">
    <location>
        <begin position="8"/>
        <end position="18"/>
    </location>
</feature>
<feature type="region of interest" description="Disordered" evidence="1">
    <location>
        <begin position="1"/>
        <end position="28"/>
    </location>
</feature>
<protein>
    <submittedName>
        <fullName evidence="2">Uncharacterized protein</fullName>
    </submittedName>
</protein>
<evidence type="ECO:0000313" key="3">
    <source>
        <dbReference type="Proteomes" id="UP001500037"/>
    </source>
</evidence>